<dbReference type="InterPro" id="IPR028939">
    <property type="entry name" value="P5C_Rdtase_cat_N"/>
</dbReference>
<dbReference type="Pfam" id="PF03807">
    <property type="entry name" value="F420_oxidored"/>
    <property type="match status" value="1"/>
</dbReference>
<evidence type="ECO:0000313" key="3">
    <source>
        <dbReference type="EMBL" id="QIP12288.1"/>
    </source>
</evidence>
<dbReference type="RefSeq" id="WP_167206293.1">
    <property type="nucleotide sequence ID" value="NZ_CP050063.1"/>
</dbReference>
<dbReference type="KEGG" id="spib:G8759_06430"/>
<reference evidence="3 4" key="1">
    <citation type="submission" date="2020-03" db="EMBL/GenBank/DDBJ databases">
        <authorList>
            <person name="Kim M.K."/>
        </authorList>
    </citation>
    <scope>NUCLEOTIDE SEQUENCE [LARGE SCALE GENOMIC DNA]</scope>
    <source>
        <strain evidence="3 4">BT328</strain>
    </source>
</reference>
<dbReference type="EMBL" id="CP050063">
    <property type="protein sequence ID" value="QIP12288.1"/>
    <property type="molecule type" value="Genomic_DNA"/>
</dbReference>
<feature type="domain" description="Pyrroline-5-carboxylate reductase catalytic N-terminal" evidence="2">
    <location>
        <begin position="2"/>
        <end position="92"/>
    </location>
</feature>
<sequence length="208" mass="22130">MKIGVIGAGNIGHTIARLLIKAGHEVALSNSRGPESLKDIIDELGPQAHAETVDNAAAFGEIVLLAVPWRSPEALPHPDLVANKVVIDAMNPYGTGGSVIDLGESTSSEEVARRLPDTRLVKAFNTIWYKHLAELGDVSKPEAERRAIFIAGNDLNAKSIVSDLIRAIGFAPIDAGSLREGGRKLEPNAPLYGKELTATEAQETLTNL</sequence>
<dbReference type="PANTHER" id="PTHR14239">
    <property type="entry name" value="DUDULIN-RELATED"/>
    <property type="match status" value="1"/>
</dbReference>
<protein>
    <submittedName>
        <fullName evidence="3">NADPH-dependent F420 reductase</fullName>
    </submittedName>
</protein>
<dbReference type="GO" id="GO:0016491">
    <property type="term" value="F:oxidoreductase activity"/>
    <property type="evidence" value="ECO:0007669"/>
    <property type="project" value="UniProtKB-KW"/>
</dbReference>
<evidence type="ECO:0000259" key="2">
    <source>
        <dbReference type="Pfam" id="PF03807"/>
    </source>
</evidence>
<organism evidence="3 4">
    <name type="scientific">Spirosoma aureum</name>
    <dbReference type="NCBI Taxonomy" id="2692134"/>
    <lineage>
        <taxon>Bacteria</taxon>
        <taxon>Pseudomonadati</taxon>
        <taxon>Bacteroidota</taxon>
        <taxon>Cytophagia</taxon>
        <taxon>Cytophagales</taxon>
        <taxon>Cytophagaceae</taxon>
        <taxon>Spirosoma</taxon>
    </lineage>
</organism>
<keyword evidence="4" id="KW-1185">Reference proteome</keyword>
<proteinExistence type="predicted"/>
<evidence type="ECO:0000256" key="1">
    <source>
        <dbReference type="ARBA" id="ARBA00023002"/>
    </source>
</evidence>
<dbReference type="Gene3D" id="3.40.50.720">
    <property type="entry name" value="NAD(P)-binding Rossmann-like Domain"/>
    <property type="match status" value="1"/>
</dbReference>
<name>A0A6G9AIL6_9BACT</name>
<dbReference type="Proteomes" id="UP000501802">
    <property type="component" value="Chromosome"/>
</dbReference>
<gene>
    <name evidence="3" type="ORF">G8759_06430</name>
</gene>
<dbReference type="AlphaFoldDB" id="A0A6G9AIL6"/>
<keyword evidence="1" id="KW-0560">Oxidoreductase</keyword>
<dbReference type="InterPro" id="IPR051267">
    <property type="entry name" value="STEAP_metalloreductase"/>
</dbReference>
<dbReference type="PANTHER" id="PTHR14239:SF10">
    <property type="entry name" value="REDUCTASE"/>
    <property type="match status" value="1"/>
</dbReference>
<evidence type="ECO:0000313" key="4">
    <source>
        <dbReference type="Proteomes" id="UP000501802"/>
    </source>
</evidence>
<accession>A0A6G9AIL6</accession>
<dbReference type="SUPFAM" id="SSF51735">
    <property type="entry name" value="NAD(P)-binding Rossmann-fold domains"/>
    <property type="match status" value="1"/>
</dbReference>
<dbReference type="InterPro" id="IPR036291">
    <property type="entry name" value="NAD(P)-bd_dom_sf"/>
</dbReference>